<gene>
    <name evidence="7" type="ORF">Ahy_B01g054204</name>
</gene>
<feature type="compositionally biased region" description="Basic and acidic residues" evidence="3">
    <location>
        <begin position="464"/>
        <end position="487"/>
    </location>
</feature>
<dbReference type="PANTHER" id="PTHR48475">
    <property type="entry name" value="RIBONUCLEASE H"/>
    <property type="match status" value="1"/>
</dbReference>
<dbReference type="SUPFAM" id="SSF53098">
    <property type="entry name" value="Ribonuclease H-like"/>
    <property type="match status" value="1"/>
</dbReference>
<evidence type="ECO:0000313" key="7">
    <source>
        <dbReference type="EMBL" id="RYR29723.1"/>
    </source>
</evidence>
<feature type="region of interest" description="Disordered" evidence="3">
    <location>
        <begin position="464"/>
        <end position="498"/>
    </location>
</feature>
<feature type="compositionally biased region" description="Basic and acidic residues" evidence="3">
    <location>
        <begin position="13"/>
        <end position="26"/>
    </location>
</feature>
<comment type="caution">
    <text evidence="7">The sequence shown here is derived from an EMBL/GenBank/DDBJ whole genome shotgun (WGS) entry which is preliminary data.</text>
</comment>
<feature type="compositionally biased region" description="Basic and acidic residues" evidence="3">
    <location>
        <begin position="76"/>
        <end position="85"/>
    </location>
</feature>
<dbReference type="GO" id="GO:0003676">
    <property type="term" value="F:nucleic acid binding"/>
    <property type="evidence" value="ECO:0007669"/>
    <property type="project" value="InterPro"/>
</dbReference>
<dbReference type="InterPro" id="IPR001995">
    <property type="entry name" value="Peptidase_A2_cat"/>
</dbReference>
<dbReference type="SUPFAM" id="SSF50630">
    <property type="entry name" value="Acid proteases"/>
    <property type="match status" value="1"/>
</dbReference>
<dbReference type="CDD" id="cd09279">
    <property type="entry name" value="RNase_HI_like"/>
    <property type="match status" value="1"/>
</dbReference>
<dbReference type="Pfam" id="PF00078">
    <property type="entry name" value="RVT_1"/>
    <property type="match status" value="1"/>
</dbReference>
<dbReference type="Pfam" id="PF17921">
    <property type="entry name" value="Integrase_H2C2"/>
    <property type="match status" value="1"/>
</dbReference>
<evidence type="ECO:0000259" key="4">
    <source>
        <dbReference type="PROSITE" id="PS50175"/>
    </source>
</evidence>
<dbReference type="Gene3D" id="1.10.340.70">
    <property type="match status" value="1"/>
</dbReference>
<dbReference type="Pfam" id="PF17919">
    <property type="entry name" value="RT_RNaseH_2"/>
    <property type="match status" value="1"/>
</dbReference>
<reference evidence="7 8" key="1">
    <citation type="submission" date="2019-01" db="EMBL/GenBank/DDBJ databases">
        <title>Sequencing of cultivated peanut Arachis hypogaea provides insights into genome evolution and oil improvement.</title>
        <authorList>
            <person name="Chen X."/>
        </authorList>
    </citation>
    <scope>NUCLEOTIDE SEQUENCE [LARGE SCALE GENOMIC DNA]</scope>
    <source>
        <strain evidence="8">cv. Fuhuasheng</strain>
        <tissue evidence="7">Leaves</tissue>
    </source>
</reference>
<feature type="region of interest" description="Disordered" evidence="3">
    <location>
        <begin position="1"/>
        <end position="26"/>
    </location>
</feature>
<dbReference type="Gene3D" id="2.40.70.10">
    <property type="entry name" value="Acid Proteases"/>
    <property type="match status" value="1"/>
</dbReference>
<feature type="compositionally biased region" description="Basic and acidic residues" evidence="3">
    <location>
        <begin position="719"/>
        <end position="736"/>
    </location>
</feature>
<sequence>MGDALEETPSSQDDSRQLHPTPEHREVTNQARIASTIHHMNDHVVTDQRHPEKARDKAAQIIQDLCLRVQELEGKLSNREKHNNEHGSQATSRSRSRRGRLPTQQRDRRDGRSTSRDHDHEKSPEQRYNKKHNRSASRDLSHQHDSDEDRRHRNTKRTRNDHTIMGATPFTERILRVKLPKGFDKPTDMKYDGTKDPQEHLTAFEARMKLEGAADAVRCRAFPVTLAGPAIKWFNALPNGSIANFHDITRKFMAQFTTRISKAKHPISLLGVMQKQEESTRKYLDHFNDECLTVDGLTDSVASLCLTNGLMNEDFRKHLTTKPVWTMHEIQNVAKDYINDEEVSQVVAANKRQHGNTQHGNSAPRQNPPPRENQRDHPRPTNTNRPRRIGKFSNYTPLTAPITEVYHQIADRGIIPKARQLKERTGGNKTLYCDYHRGYGHKTQDCFDLKDALEQAIRDGKLPEFAKIIREPRRAERDRSPKKDGRNPRTQKQPPRGSLEDDLTIIVNVITGKDISSKSKLTMKKDLKVMAVRNQTPTTTADNTITFLPEDCQHGTSAEDAPFVISARIGTGLVRRILVDTGADSNILFRGAFNKLGLHKDNLQTHRNGVTRLEDNFLKLDGSITLPITIGTSSQKKTILSEFVVLKDSTAYNVILGRKTINDFSAVIFTKYLLMKFRTEDGSIGTIHGDREVAAECDNTSLALRKKSRDAAGIFLADQDARQDDQPRPEPEGDMEKLQIGSTKEEYTFINRNLPYDLKEELSQLLKQNRDLFAFTPADMPGINPDLMSHRLAVDPKAKLVAQRRRKMSSDRAAEVKKQVKALLEANFIRELPYTTWLANVVLVKKSNGKWRMCVDYTDLNKACPKDAFPLPNIDGLVDAASGHRYLNFMDAYSGYNQIPMHRPDEEKIAFITPDGAYCYTVMPFGLKNAGATYQRLVNKIFQNLSGNKLEVYIDDMLVKTESGEQLTDDLKVIMNTLRKHQMRLNPAKCAFGMEAGKFLGFIITQRGVEANPEKCRAVLEMTSPKNLKDIQKFTGQLTALSCFLGASAQKAIPFFKLMKKGAPFKWETECEEAFQHFKRVLAEPPILAKSQTGETLYLYLSITEEALAAALIRENEKKEQKPVYFISRVLQDTEARYSRLEKLAFTLLTASRRLRQYFQAHSMTVRTDQAVKQVLQKPDLAGRMLAWSIELSQFNIRFEPRYAIKAQAMADFIAEMTPGNSTPESWKLHVDSSSNITSGGARVILESQNGVVIEQSVRYEFPVSKNQAEYEALLAGLTLAREVRAKVLEVNTDSQVVSSQINGDYQTRDPLLQQYLTKVNKLKEGFEHVTIQHVPRERNARADLLSKLANTKPGHGNKSLIQEVVKSPSMSTTTNAHLTLSNQGSWTHPILQYLLEGTLPPDPKEGKRIKREAANYTIVAGQLYKRGFSQPLLKCIEPGDTEYILREIHEGCCGHHVGGKTLAQKVIRAGYFWPTIIRDSIQIVKNCDKCQRHANIHQAAPHQLSIISAERPFGT</sequence>
<dbReference type="EMBL" id="SDMP01000011">
    <property type="protein sequence ID" value="RYR29723.1"/>
    <property type="molecule type" value="Genomic_DNA"/>
</dbReference>
<dbReference type="CDD" id="cd01647">
    <property type="entry name" value="RT_LTR"/>
    <property type="match status" value="1"/>
</dbReference>
<dbReference type="SUPFAM" id="SSF56672">
    <property type="entry name" value="DNA/RNA polymerases"/>
    <property type="match status" value="1"/>
</dbReference>
<evidence type="ECO:0000256" key="1">
    <source>
        <dbReference type="ARBA" id="ARBA00022801"/>
    </source>
</evidence>
<accession>A0A445ATJ5</accession>
<feature type="region of interest" description="Disordered" evidence="3">
    <location>
        <begin position="716"/>
        <end position="736"/>
    </location>
</feature>
<dbReference type="InterPro" id="IPR043502">
    <property type="entry name" value="DNA/RNA_pol_sf"/>
</dbReference>
<dbReference type="GO" id="GO:0004190">
    <property type="term" value="F:aspartic-type endopeptidase activity"/>
    <property type="evidence" value="ECO:0007669"/>
    <property type="project" value="InterPro"/>
</dbReference>
<dbReference type="PROSITE" id="PS50175">
    <property type="entry name" value="ASP_PROT_RETROV"/>
    <property type="match status" value="1"/>
</dbReference>
<evidence type="ECO:0000313" key="8">
    <source>
        <dbReference type="Proteomes" id="UP000289738"/>
    </source>
</evidence>
<dbReference type="Pfam" id="PF13456">
    <property type="entry name" value="RVT_3"/>
    <property type="match status" value="1"/>
</dbReference>
<evidence type="ECO:0000256" key="2">
    <source>
        <dbReference type="ARBA" id="ARBA00023172"/>
    </source>
</evidence>
<dbReference type="InterPro" id="IPR041588">
    <property type="entry name" value="Integrase_H2C2"/>
</dbReference>
<dbReference type="InterPro" id="IPR043128">
    <property type="entry name" value="Rev_trsase/Diguanyl_cyclase"/>
</dbReference>
<feature type="domain" description="Reverse transcriptase" evidence="5">
    <location>
        <begin position="825"/>
        <end position="1004"/>
    </location>
</feature>
<evidence type="ECO:0000259" key="5">
    <source>
        <dbReference type="PROSITE" id="PS50878"/>
    </source>
</evidence>
<keyword evidence="8" id="KW-1185">Reference proteome</keyword>
<feature type="compositionally biased region" description="Basic and acidic residues" evidence="3">
    <location>
        <begin position="136"/>
        <end position="151"/>
    </location>
</feature>
<feature type="domain" description="RNase H type-1" evidence="6">
    <location>
        <begin position="1223"/>
        <end position="1352"/>
    </location>
</feature>
<dbReference type="GO" id="GO:0006508">
    <property type="term" value="P:proteolysis"/>
    <property type="evidence" value="ECO:0007669"/>
    <property type="project" value="InterPro"/>
</dbReference>
<proteinExistence type="predicted"/>
<dbReference type="PROSITE" id="PS50878">
    <property type="entry name" value="RT_POL"/>
    <property type="match status" value="1"/>
</dbReference>
<dbReference type="Gene3D" id="3.30.70.270">
    <property type="match status" value="2"/>
</dbReference>
<dbReference type="InterPro" id="IPR005162">
    <property type="entry name" value="Retrotrans_gag_dom"/>
</dbReference>
<feature type="region of interest" description="Disordered" evidence="3">
    <location>
        <begin position="352"/>
        <end position="396"/>
    </location>
</feature>
<dbReference type="InterPro" id="IPR002156">
    <property type="entry name" value="RNaseH_domain"/>
</dbReference>
<dbReference type="InterPro" id="IPR000477">
    <property type="entry name" value="RT_dom"/>
</dbReference>
<dbReference type="InterPro" id="IPR021109">
    <property type="entry name" value="Peptidase_aspartic_dom_sf"/>
</dbReference>
<dbReference type="Gene3D" id="3.10.10.10">
    <property type="entry name" value="HIV Type 1 Reverse Transcriptase, subunit A, domain 1"/>
    <property type="match status" value="1"/>
</dbReference>
<feature type="domain" description="Peptidase A2" evidence="4">
    <location>
        <begin position="575"/>
        <end position="588"/>
    </location>
</feature>
<dbReference type="Gene3D" id="3.30.420.10">
    <property type="entry name" value="Ribonuclease H-like superfamily/Ribonuclease H"/>
    <property type="match status" value="1"/>
</dbReference>
<keyword evidence="1" id="KW-0378">Hydrolase</keyword>
<dbReference type="InterPro" id="IPR041577">
    <property type="entry name" value="RT_RNaseH_2"/>
</dbReference>
<dbReference type="GO" id="GO:0006310">
    <property type="term" value="P:DNA recombination"/>
    <property type="evidence" value="ECO:0007669"/>
    <property type="project" value="UniProtKB-KW"/>
</dbReference>
<evidence type="ECO:0000259" key="6">
    <source>
        <dbReference type="PROSITE" id="PS50879"/>
    </source>
</evidence>
<dbReference type="PANTHER" id="PTHR48475:SF2">
    <property type="entry name" value="RIBONUCLEASE H"/>
    <property type="match status" value="1"/>
</dbReference>
<evidence type="ECO:0000256" key="3">
    <source>
        <dbReference type="SAM" id="MobiDB-lite"/>
    </source>
</evidence>
<organism evidence="7 8">
    <name type="scientific">Arachis hypogaea</name>
    <name type="common">Peanut</name>
    <dbReference type="NCBI Taxonomy" id="3818"/>
    <lineage>
        <taxon>Eukaryota</taxon>
        <taxon>Viridiplantae</taxon>
        <taxon>Streptophyta</taxon>
        <taxon>Embryophyta</taxon>
        <taxon>Tracheophyta</taxon>
        <taxon>Spermatophyta</taxon>
        <taxon>Magnoliopsida</taxon>
        <taxon>eudicotyledons</taxon>
        <taxon>Gunneridae</taxon>
        <taxon>Pentapetalae</taxon>
        <taxon>rosids</taxon>
        <taxon>fabids</taxon>
        <taxon>Fabales</taxon>
        <taxon>Fabaceae</taxon>
        <taxon>Papilionoideae</taxon>
        <taxon>50 kb inversion clade</taxon>
        <taxon>dalbergioids sensu lato</taxon>
        <taxon>Dalbergieae</taxon>
        <taxon>Pterocarpus clade</taxon>
        <taxon>Arachis</taxon>
    </lineage>
</organism>
<dbReference type="GO" id="GO:0004523">
    <property type="term" value="F:RNA-DNA hybrid ribonuclease activity"/>
    <property type="evidence" value="ECO:0007669"/>
    <property type="project" value="InterPro"/>
</dbReference>
<dbReference type="PROSITE" id="PS50879">
    <property type="entry name" value="RNASE_H_1"/>
    <property type="match status" value="1"/>
</dbReference>
<protein>
    <submittedName>
        <fullName evidence="7">Uncharacterized protein</fullName>
    </submittedName>
</protein>
<dbReference type="CDD" id="cd00303">
    <property type="entry name" value="retropepsin_like"/>
    <property type="match status" value="1"/>
</dbReference>
<feature type="region of interest" description="Disordered" evidence="3">
    <location>
        <begin position="76"/>
        <end position="163"/>
    </location>
</feature>
<dbReference type="Proteomes" id="UP000289738">
    <property type="component" value="Chromosome B01"/>
</dbReference>
<keyword evidence="2" id="KW-0233">DNA recombination</keyword>
<name>A0A445ATJ5_ARAHY</name>
<dbReference type="InterPro" id="IPR012337">
    <property type="entry name" value="RNaseH-like_sf"/>
</dbReference>
<dbReference type="InterPro" id="IPR036397">
    <property type="entry name" value="RNaseH_sf"/>
</dbReference>
<dbReference type="Pfam" id="PF03732">
    <property type="entry name" value="Retrotrans_gag"/>
    <property type="match status" value="1"/>
</dbReference>
<feature type="compositionally biased region" description="Basic and acidic residues" evidence="3">
    <location>
        <begin position="105"/>
        <end position="128"/>
    </location>
</feature>